<dbReference type="SUPFAM" id="SSF52540">
    <property type="entry name" value="P-loop containing nucleoside triphosphate hydrolases"/>
    <property type="match status" value="1"/>
</dbReference>
<feature type="repeat" description="WD" evidence="3">
    <location>
        <begin position="1798"/>
        <end position="1830"/>
    </location>
</feature>
<keyword evidence="1 3" id="KW-0853">WD repeat</keyword>
<feature type="repeat" description="WD" evidence="3">
    <location>
        <begin position="985"/>
        <end position="1019"/>
    </location>
</feature>
<dbReference type="CDD" id="cd00200">
    <property type="entry name" value="WD40"/>
    <property type="match status" value="3"/>
</dbReference>
<feature type="repeat" description="WD" evidence="3">
    <location>
        <begin position="1494"/>
        <end position="1527"/>
    </location>
</feature>
<dbReference type="InterPro" id="IPR001680">
    <property type="entry name" value="WD40_rpt"/>
</dbReference>
<sequence>MGLSKVFPCLRKKQAKQQPPGNNGGFGNSNTAPNTSNTPKIPPIDNIPDNSGNQEPKPPSDEGPPKEEDAPPKKISQNVWDRAYDELADADDTKDLVEAYAKVIPETLKPEDAEKSTENGNEKTVAEMRNPNRRRELMQDAVEAGRKKIANAKSTKALDAAGKVSGFILNLRGPIDLAISTNPQAALPWAGVCIGLQFLTNPAQSAKANLDGIVYVSTRMQWYCSLSEHLLNKQFIKLDAEQSFEDVVDKLEDKVVDLYKALLVFQMKSVCSYYRNQGWTFLRGLLNLDGWEEMLSGIKETEDALQKDSDFYNKLETRNRLGQMVQNGQDLQQTLGDVHQTLKGYIESQMSKELDKEYEECLKHLYKVSPQGQMDAIQGKKDNLLPESFNWVLRTKEYRAVTDWSDASPCQVLSLTGPAGTGKTMLTIGMISELCEQSQLAPGISYFFCQADETENNGATDALRSLMWLLLKQQPHLASHLIPTHKTSGAAMFNSPTSFFSLVKLFQRMLADERLTPVYLVLDALDECAEGKPGVEELIFEVISNSLNEKTSGKIKWIVSSRPEVEVHRKLSKKHPGAVFELDVQSHPEPVNAYITHKLSEMHDRYNYGEDIVKELEVVIRKRAQNTFLWVALVFKQLADVKVKALAVEEVEKTPGDLTGQYDKIMAQVDALDEVERMFCKEMLGASCFASRPLSYEEVHVLAGLPPRVDTTDVIHGCGSFLAIVDGTIHLLHNSTREYLLKFFKSGGGKGDIVQIHIDMWTRSIAAMSEVLKRNIYDLHPGSQSSDITVPKNHCLARVRYSCEFWVDHLCEVDGQNPELGKQLSDNGATFVFLKEHLLHWLESLSLIHKLPNGVSSIRKLSYKVQSTLNTTPEFAGFLKDVERFILSYRSIIEQAPLQTYGSALAFSPMRSEVKAQYWEERLPFIGNVMGVKDDWDACLQILEGHSDTTTTIAFSPDGKTIASGSNDSTVRLWDAATGACIQTLEGHTQAITTVVFSPDGKIIASSGETVRLWDAATGVCKLVLEGHNGDTTTITFLPNGQLLATGSYDGTVRLWDAVTGTCTQILQGRDSDISTTAFSPDSKIIAWSSYGDTVQLWDTTSCRQSLKGYDGYDYSEELITFSPDGETIASCLGDSVVQLWDAATGTCTRTLKGYDQAITAVVFSPDGKIIASGGDETLQLWDAATGACLQTIEGYESSVKAIAVSLDGKLVASVSDSTTVQLWDATTRDCKRILEGHNDDITTIAFSSRNRHLLVSGSSDTTVRLWDAATGACQTLQGHDSSVETIAVSPDGKLVASGSKDKTVRLWDATTGDCKRVLEGHNDDIEIVAFSHNSQLLASVSYDKTVRLWDAVTGACKRTFEASNDSIRTIVFLPDGKLLSWSSDNVIMQLWDAVTGACKQRLQGHSDTITTMAFSSDSKTIASGSYDETVRLWDAATGACKQILKGHSQSITTIVFQPDGKLLASGSYDSTVRLWDITTGACLHTLGSHVSDTTIAFSPDGKLLASVSNDTAVWLWDVTTGACTQVLEGHDGDIMSSDIENFAFSPDGKLLASVSDMTVRLWKVATGACTQRLDGHNGSTTTIAFSPDSKIIASVTSDSDNTVRLWDAATEAYRKQTPRGDSFPIELVTFSPDGKALASVSRDRIVLWDAVTGACKQTAKRFSPLGKDGLAFSPDGKLLALVLVDPKVELWDAATGACKHTLEGHSRYITTVVFSPDSKIIASGGNETLQLWDAATGVHLQTLEGHGNPVRTIAFSPDSKIIVSSSDHAHVRLWNAATGAYIQTLEGHDIIHIIPRTIAFSPDYKIFATGSMNNTVQLWDTSTGACKMTLEGHSGIVMAVAFSPDGKIIVSGSWDDTVRLWDTVSGDCKRTLALNPPLPKPNIRNIGYSGYEKYLKASMRCLCLNSGSPGVCLDQESSTDLYADDEWVTRGGKKLIWLPPHHRHFWDSFNDTVVLGNSTGEVTTLHLESS</sequence>
<dbReference type="SUPFAM" id="SSF50969">
    <property type="entry name" value="YVTN repeat-like/Quinoprotein amine dehydrogenase"/>
    <property type="match status" value="1"/>
</dbReference>
<feature type="repeat" description="WD" evidence="3">
    <location>
        <begin position="1235"/>
        <end position="1277"/>
    </location>
</feature>
<dbReference type="SUPFAM" id="SSF50978">
    <property type="entry name" value="WD40 repeat-like"/>
    <property type="match status" value="2"/>
</dbReference>
<dbReference type="Pfam" id="PF17100">
    <property type="entry name" value="NACHT_N"/>
    <property type="match status" value="1"/>
</dbReference>
<dbReference type="PROSITE" id="PS50082">
    <property type="entry name" value="WD_REPEATS_2"/>
    <property type="match status" value="19"/>
</dbReference>
<feature type="region of interest" description="Disordered" evidence="4">
    <location>
        <begin position="108"/>
        <end position="129"/>
    </location>
</feature>
<feature type="compositionally biased region" description="Low complexity" evidence="4">
    <location>
        <begin position="28"/>
        <end position="50"/>
    </location>
</feature>
<dbReference type="SUPFAM" id="SSF50998">
    <property type="entry name" value="Quinoprotein alcohol dehydrogenase-like"/>
    <property type="match status" value="1"/>
</dbReference>
<name>A0A1V6SYA1_9EURO</name>
<feature type="repeat" description="WD" evidence="3">
    <location>
        <begin position="1831"/>
        <end position="1872"/>
    </location>
</feature>
<feature type="repeat" description="WD" evidence="3">
    <location>
        <begin position="1574"/>
        <end position="1617"/>
    </location>
</feature>
<protein>
    <recommendedName>
        <fullName evidence="5">NACHT domain-containing protein</fullName>
    </recommendedName>
</protein>
<dbReference type="Proteomes" id="UP000191342">
    <property type="component" value="Unassembled WGS sequence"/>
</dbReference>
<feature type="repeat" description="WD" evidence="3">
    <location>
        <begin position="1744"/>
        <end position="1785"/>
    </location>
</feature>
<reference evidence="7" key="1">
    <citation type="journal article" date="2017" name="Nat. Microbiol.">
        <title>Global analysis of biosynthetic gene clusters reveals vast potential of secondary metabolite production in Penicillium species.</title>
        <authorList>
            <person name="Nielsen J.C."/>
            <person name="Grijseels S."/>
            <person name="Prigent S."/>
            <person name="Ji B."/>
            <person name="Dainat J."/>
            <person name="Nielsen K.F."/>
            <person name="Frisvad J.C."/>
            <person name="Workman M."/>
            <person name="Nielsen J."/>
        </authorList>
    </citation>
    <scope>NUCLEOTIDE SEQUENCE [LARGE SCALE GENOMIC DNA]</scope>
    <source>
        <strain evidence="7">IBT 14082</strain>
    </source>
</reference>
<dbReference type="Pfam" id="PF24883">
    <property type="entry name" value="NPHP3_N"/>
    <property type="match status" value="1"/>
</dbReference>
<dbReference type="Gene3D" id="2.130.10.10">
    <property type="entry name" value="YVTN repeat-like/Quinoprotein amine dehydrogenase"/>
    <property type="match status" value="8"/>
</dbReference>
<dbReference type="InterPro" id="IPR031359">
    <property type="entry name" value="NACHT_N"/>
</dbReference>
<dbReference type="InterPro" id="IPR011044">
    <property type="entry name" value="Quino_amine_DH_bsu"/>
</dbReference>
<proteinExistence type="predicted"/>
<dbReference type="InterPro" id="IPR056884">
    <property type="entry name" value="NPHP3-like_N"/>
</dbReference>
<dbReference type="STRING" id="254877.A0A1V6SYA1"/>
<dbReference type="InterPro" id="IPR036322">
    <property type="entry name" value="WD40_repeat_dom_sf"/>
</dbReference>
<dbReference type="EMBL" id="MLQL01000020">
    <property type="protein sequence ID" value="OQE18942.1"/>
    <property type="molecule type" value="Genomic_DNA"/>
</dbReference>
<feature type="repeat" description="WD" evidence="3">
    <location>
        <begin position="1152"/>
        <end position="1192"/>
    </location>
</feature>
<dbReference type="InterPro" id="IPR011047">
    <property type="entry name" value="Quinoprotein_ADH-like_sf"/>
</dbReference>
<feature type="domain" description="NACHT" evidence="5">
    <location>
        <begin position="411"/>
        <end position="563"/>
    </location>
</feature>
<keyword evidence="2" id="KW-0677">Repeat</keyword>
<dbReference type="SMART" id="SM00320">
    <property type="entry name" value="WD40"/>
    <property type="match status" value="22"/>
</dbReference>
<dbReference type="Pfam" id="PF00400">
    <property type="entry name" value="WD40"/>
    <property type="match status" value="19"/>
</dbReference>
<dbReference type="InterPro" id="IPR027417">
    <property type="entry name" value="P-loop_NTPase"/>
</dbReference>
<feature type="repeat" description="WD" evidence="3">
    <location>
        <begin position="1277"/>
        <end position="1318"/>
    </location>
</feature>
<feature type="repeat" description="WD" evidence="3">
    <location>
        <begin position="1193"/>
        <end position="1234"/>
    </location>
</feature>
<accession>A0A1V6SYA1</accession>
<dbReference type="PROSITE" id="PS00678">
    <property type="entry name" value="WD_REPEATS_1"/>
    <property type="match status" value="9"/>
</dbReference>
<feature type="region of interest" description="Disordered" evidence="4">
    <location>
        <begin position="1"/>
        <end position="78"/>
    </location>
</feature>
<feature type="repeat" description="WD" evidence="3">
    <location>
        <begin position="1703"/>
        <end position="1743"/>
    </location>
</feature>
<feature type="repeat" description="WD" evidence="3">
    <location>
        <begin position="1445"/>
        <end position="1486"/>
    </location>
</feature>
<dbReference type="PANTHER" id="PTHR19848">
    <property type="entry name" value="WD40 REPEAT PROTEIN"/>
    <property type="match status" value="1"/>
</dbReference>
<feature type="repeat" description="WD" evidence="3">
    <location>
        <begin position="1403"/>
        <end position="1444"/>
    </location>
</feature>
<dbReference type="PROSITE" id="PS50294">
    <property type="entry name" value="WD_REPEATS_REGION"/>
    <property type="match status" value="15"/>
</dbReference>
<dbReference type="PANTHER" id="PTHR19848:SF8">
    <property type="entry name" value="F-BOX AND WD REPEAT DOMAIN CONTAINING 7"/>
    <property type="match status" value="1"/>
</dbReference>
<gene>
    <name evidence="6" type="ORF">PENFLA_c020G10944</name>
</gene>
<evidence type="ECO:0000256" key="4">
    <source>
        <dbReference type="SAM" id="MobiDB-lite"/>
    </source>
</evidence>
<evidence type="ECO:0000313" key="7">
    <source>
        <dbReference type="Proteomes" id="UP000191342"/>
    </source>
</evidence>
<feature type="repeat" description="WD" evidence="3">
    <location>
        <begin position="1025"/>
        <end position="1066"/>
    </location>
</feature>
<feature type="repeat" description="WD" evidence="3">
    <location>
        <begin position="943"/>
        <end position="984"/>
    </location>
</feature>
<dbReference type="Gene3D" id="3.40.50.300">
    <property type="entry name" value="P-loop containing nucleotide triphosphate hydrolases"/>
    <property type="match status" value="1"/>
</dbReference>
<feature type="compositionally biased region" description="Basic and acidic residues" evidence="4">
    <location>
        <begin position="108"/>
        <end position="126"/>
    </location>
</feature>
<dbReference type="InterPro" id="IPR015943">
    <property type="entry name" value="WD40/YVTN_repeat-like_dom_sf"/>
</dbReference>
<organism evidence="6 7">
    <name type="scientific">Penicillium flavigenum</name>
    <dbReference type="NCBI Taxonomy" id="254877"/>
    <lineage>
        <taxon>Eukaryota</taxon>
        <taxon>Fungi</taxon>
        <taxon>Dikarya</taxon>
        <taxon>Ascomycota</taxon>
        <taxon>Pezizomycotina</taxon>
        <taxon>Eurotiomycetes</taxon>
        <taxon>Eurotiomycetidae</taxon>
        <taxon>Eurotiales</taxon>
        <taxon>Aspergillaceae</taxon>
        <taxon>Penicillium</taxon>
    </lineage>
</organism>
<dbReference type="PRINTS" id="PR00320">
    <property type="entry name" value="GPROTEINBRPT"/>
</dbReference>
<evidence type="ECO:0000256" key="1">
    <source>
        <dbReference type="ARBA" id="ARBA00022574"/>
    </source>
</evidence>
<dbReference type="InterPro" id="IPR020472">
    <property type="entry name" value="WD40_PAC1"/>
</dbReference>
<feature type="repeat" description="WD" evidence="3">
    <location>
        <begin position="1067"/>
        <end position="1108"/>
    </location>
</feature>
<evidence type="ECO:0000256" key="2">
    <source>
        <dbReference type="ARBA" id="ARBA00022737"/>
    </source>
</evidence>
<keyword evidence="7" id="KW-1185">Reference proteome</keyword>
<feature type="repeat" description="WD" evidence="3">
    <location>
        <begin position="1361"/>
        <end position="1402"/>
    </location>
</feature>
<dbReference type="InterPro" id="IPR019775">
    <property type="entry name" value="WD40_repeat_CS"/>
</dbReference>
<comment type="caution">
    <text evidence="6">The sequence shown here is derived from an EMBL/GenBank/DDBJ whole genome shotgun (WGS) entry which is preliminary data.</text>
</comment>
<feature type="repeat" description="WD" evidence="3">
    <location>
        <begin position="1319"/>
        <end position="1360"/>
    </location>
</feature>
<feature type="compositionally biased region" description="Basic and acidic residues" evidence="4">
    <location>
        <begin position="58"/>
        <end position="72"/>
    </location>
</feature>
<evidence type="ECO:0000313" key="6">
    <source>
        <dbReference type="EMBL" id="OQE18942.1"/>
    </source>
</evidence>
<feature type="repeat" description="WD" evidence="3">
    <location>
        <begin position="1110"/>
        <end position="1151"/>
    </location>
</feature>
<dbReference type="OrthoDB" id="4368804at2759"/>
<evidence type="ECO:0000259" key="5">
    <source>
        <dbReference type="PROSITE" id="PS50837"/>
    </source>
</evidence>
<evidence type="ECO:0000256" key="3">
    <source>
        <dbReference type="PROSITE-ProRule" id="PRU00221"/>
    </source>
</evidence>
<dbReference type="PROSITE" id="PS50837">
    <property type="entry name" value="NACHT"/>
    <property type="match status" value="1"/>
</dbReference>
<dbReference type="InterPro" id="IPR007111">
    <property type="entry name" value="NACHT_NTPase"/>
</dbReference>